<dbReference type="Proteomes" id="UP001201629">
    <property type="component" value="Unassembled WGS sequence"/>
</dbReference>
<gene>
    <name evidence="1" type="ORF">NIE79_004578</name>
</gene>
<dbReference type="EMBL" id="JAKKFD010000044">
    <property type="protein sequence ID" value="MCG5446014.1"/>
    <property type="molecule type" value="Genomic_DNA"/>
</dbReference>
<organism evidence="1 2">
    <name type="scientific">Micromonospora trifolii</name>
    <dbReference type="NCBI Taxonomy" id="2911208"/>
    <lineage>
        <taxon>Bacteria</taxon>
        <taxon>Bacillati</taxon>
        <taxon>Actinomycetota</taxon>
        <taxon>Actinomycetes</taxon>
        <taxon>Micromonosporales</taxon>
        <taxon>Micromonosporaceae</taxon>
        <taxon>Micromonospora</taxon>
    </lineage>
</organism>
<name>A0ABS9N7S6_9ACTN</name>
<accession>A0ABS9N7S6</accession>
<keyword evidence="2" id="KW-1185">Reference proteome</keyword>
<reference evidence="1 2" key="1">
    <citation type="submission" date="2022-01" db="EMBL/GenBank/DDBJ databases">
        <authorList>
            <person name="Riesco R."/>
            <person name="Trujillo M.E."/>
        </authorList>
    </citation>
    <scope>NUCLEOTIDE SEQUENCE [LARGE SCALE GENOMIC DNA]</scope>
    <source>
        <strain evidence="1 2">NIE79</strain>
    </source>
</reference>
<comment type="caution">
    <text evidence="1">The sequence shown here is derived from an EMBL/GenBank/DDBJ whole genome shotgun (WGS) entry which is preliminary data.</text>
</comment>
<sequence length="292" mass="32817">MAAVPAPTGPFRWDLVPSAQLGALLDAAPEPDLWFLPELLECAGKVLARSADADLYFVGRSPDSIFDLLSGALAATTWRDRCHRLPLSLWSDPDALTPAQVTQFRSNLSHLGITPHGLAHRQRPVAFVDLVHGGRTYENLFYLLRRWISEERAAWSVIRTKVRFIGITARTKTSPNTWRWYQAAPWATHLPRTALVGVSLRRWLWEYFGDHQHKITRSFPVVRWLDQDTHVPARDPKALAALAEAVALVAYGRSAEGRTGLAAAITGEPTMRQPWVRSLVTELHRPISTRRT</sequence>
<dbReference type="RefSeq" id="WP_238680954.1">
    <property type="nucleotide sequence ID" value="NZ_JAKKFD010000044.1"/>
</dbReference>
<proteinExistence type="predicted"/>
<evidence type="ECO:0000313" key="2">
    <source>
        <dbReference type="Proteomes" id="UP001201629"/>
    </source>
</evidence>
<evidence type="ECO:0000313" key="1">
    <source>
        <dbReference type="EMBL" id="MCG5446014.1"/>
    </source>
</evidence>
<protein>
    <submittedName>
        <fullName evidence="1">Uncharacterized protein</fullName>
    </submittedName>
</protein>